<name>A0A2T5MH29_9GAMM</name>
<evidence type="ECO:0000313" key="1">
    <source>
        <dbReference type="EMBL" id="PTU31892.1"/>
    </source>
</evidence>
<accession>A0A2T5MH29</accession>
<dbReference type="OrthoDB" id="4704294at2"/>
<proteinExistence type="predicted"/>
<dbReference type="Proteomes" id="UP000244248">
    <property type="component" value="Unassembled WGS sequence"/>
</dbReference>
<evidence type="ECO:0000313" key="2">
    <source>
        <dbReference type="Proteomes" id="UP000244248"/>
    </source>
</evidence>
<reference evidence="1 2" key="1">
    <citation type="submission" date="2018-04" db="EMBL/GenBank/DDBJ databases">
        <title>Novel species isolated from glacier.</title>
        <authorList>
            <person name="Liu Q."/>
            <person name="Xin Y.-H."/>
        </authorList>
    </citation>
    <scope>NUCLEOTIDE SEQUENCE [LARGE SCALE GENOMIC DNA]</scope>
    <source>
        <strain evidence="1 2">GT1R17</strain>
    </source>
</reference>
<keyword evidence="2" id="KW-1185">Reference proteome</keyword>
<dbReference type="Gene3D" id="1.20.1290.10">
    <property type="entry name" value="AhpD-like"/>
    <property type="match status" value="1"/>
</dbReference>
<dbReference type="AlphaFoldDB" id="A0A2T5MH29"/>
<dbReference type="PANTHER" id="PTHR34846:SF5">
    <property type="entry name" value="CARBOXYMUCONOLACTONE DECARBOXYLASE-LIKE DOMAIN-CONTAINING PROTEIN"/>
    <property type="match status" value="1"/>
</dbReference>
<evidence type="ECO:0008006" key="3">
    <source>
        <dbReference type="Google" id="ProtNLM"/>
    </source>
</evidence>
<protein>
    <recommendedName>
        <fullName evidence="3">Carboxymuconolactone decarboxylase family protein</fullName>
    </recommendedName>
</protein>
<dbReference type="PANTHER" id="PTHR34846">
    <property type="entry name" value="4-CARBOXYMUCONOLACTONE DECARBOXYLASE FAMILY PROTEIN (AFU_ORTHOLOGUE AFUA_6G11590)"/>
    <property type="match status" value="1"/>
</dbReference>
<dbReference type="SUPFAM" id="SSF69118">
    <property type="entry name" value="AhpD-like"/>
    <property type="match status" value="1"/>
</dbReference>
<dbReference type="EMBL" id="QANS01000002">
    <property type="protein sequence ID" value="PTU31892.1"/>
    <property type="molecule type" value="Genomic_DNA"/>
</dbReference>
<sequence length="111" mass="12520">MGWLCQAPYQWGEHVLVAKKVGVTSIEIERITLGHEASGWSELDKAILKATDELYKNAMISDATWTVLAKYLDDQQLIELPIVVGQYQTVAYYQNSLRLRLHDGNSGLNAR</sequence>
<comment type="caution">
    <text evidence="1">The sequence shown here is derived from an EMBL/GenBank/DDBJ whole genome shotgun (WGS) entry which is preliminary data.</text>
</comment>
<gene>
    <name evidence="1" type="ORF">CJD38_04180</name>
</gene>
<organism evidence="1 2">
    <name type="scientific">Stenotrophobium rhamnosiphilum</name>
    <dbReference type="NCBI Taxonomy" id="2029166"/>
    <lineage>
        <taxon>Bacteria</taxon>
        <taxon>Pseudomonadati</taxon>
        <taxon>Pseudomonadota</taxon>
        <taxon>Gammaproteobacteria</taxon>
        <taxon>Nevskiales</taxon>
        <taxon>Nevskiaceae</taxon>
        <taxon>Stenotrophobium</taxon>
    </lineage>
</organism>
<dbReference type="InterPro" id="IPR029032">
    <property type="entry name" value="AhpD-like"/>
</dbReference>